<comment type="caution">
    <text evidence="1">The sequence shown here is derived from an EMBL/GenBank/DDBJ whole genome shotgun (WGS) entry which is preliminary data.</text>
</comment>
<evidence type="ECO:0000313" key="2">
    <source>
        <dbReference type="Proteomes" id="UP001165121"/>
    </source>
</evidence>
<sequence>MKGSAKIVHTTAIETGVAKVITGTALSTETAALKRFDVQGPAGKERKETEGDYTSLLLIGKVKRRKGDCWRHQLHAPREDDPADFKHGGASVFPV</sequence>
<dbReference type="Proteomes" id="UP001165121">
    <property type="component" value="Unassembled WGS sequence"/>
</dbReference>
<evidence type="ECO:0000313" key="1">
    <source>
        <dbReference type="EMBL" id="GMF17537.1"/>
    </source>
</evidence>
<protein>
    <submittedName>
        <fullName evidence="1">Unnamed protein product</fullName>
    </submittedName>
</protein>
<keyword evidence="2" id="KW-1185">Reference proteome</keyword>
<name>A0A9W6TQV2_9STRA</name>
<reference evidence="1" key="1">
    <citation type="submission" date="2023-04" db="EMBL/GenBank/DDBJ databases">
        <title>Phytophthora fragariaefolia NBRC 109709.</title>
        <authorList>
            <person name="Ichikawa N."/>
            <person name="Sato H."/>
            <person name="Tonouchi N."/>
        </authorList>
    </citation>
    <scope>NUCLEOTIDE SEQUENCE</scope>
    <source>
        <strain evidence="1">NBRC 109709</strain>
    </source>
</reference>
<accession>A0A9W6TQV2</accession>
<gene>
    <name evidence="1" type="ORF">Pfra01_000125200</name>
</gene>
<organism evidence="1 2">
    <name type="scientific">Phytophthora fragariaefolia</name>
    <dbReference type="NCBI Taxonomy" id="1490495"/>
    <lineage>
        <taxon>Eukaryota</taxon>
        <taxon>Sar</taxon>
        <taxon>Stramenopiles</taxon>
        <taxon>Oomycota</taxon>
        <taxon>Peronosporomycetes</taxon>
        <taxon>Peronosporales</taxon>
        <taxon>Peronosporaceae</taxon>
        <taxon>Phytophthora</taxon>
    </lineage>
</organism>
<dbReference type="AlphaFoldDB" id="A0A9W6TQV2"/>
<proteinExistence type="predicted"/>
<dbReference type="EMBL" id="BSXT01000097">
    <property type="protein sequence ID" value="GMF17537.1"/>
    <property type="molecule type" value="Genomic_DNA"/>
</dbReference>